<sequence>MDTKVTSSEHYGSQFDLDIGELVEPNRIHRRVITDPDVFELEMDRIFGRSWIYVGHESQIPQRGDYFTTQVGRQPVVMTRHENGQIYVLENRCPHKGALVCPDRNGNAKRFMCMYHGWRFDGDGSLVSVPVHSGYDETGFDARDPKNGMRQLPRIHNHKGFIFASLTADGPDFDSWAGEGLRGLNNVIDRAPTGELEVVGDCYRTIQNNNWKIFVDNMSDGMHTSFVHHQMARAAQHTLEKFKGQARPGGLDVAAQLAGEPDQMAKVDLVAHPHGHFDMAAFAPDLQGADAELYRTSIVARHGEERANAVLERNFHNVLMFPTIIMQASLQQMRVIRPLSVDKTMLEIWVFRFKGVPESFSRRAVMAGNFANSPSNVVAADDFEAYFRVHAGLKGPQSEWISLHREANRDLPVGASLRGLTGNSEVCMRNMYKAWRDYMTAK</sequence>
<protein>
    <submittedName>
        <fullName evidence="8">Aromatic ring-hydroxylating dioxygenase subunit alpha</fullName>
        <ecNumber evidence="8">1.14.13.-</ecNumber>
    </submittedName>
</protein>
<evidence type="ECO:0000256" key="6">
    <source>
        <dbReference type="ARBA" id="ARBA00023014"/>
    </source>
</evidence>
<dbReference type="SUPFAM" id="SSF55961">
    <property type="entry name" value="Bet v1-like"/>
    <property type="match status" value="1"/>
</dbReference>
<dbReference type="RefSeq" id="WP_377265765.1">
    <property type="nucleotide sequence ID" value="NZ_JBHMAA010000043.1"/>
</dbReference>
<dbReference type="PRINTS" id="PR00090">
    <property type="entry name" value="RNGDIOXGNASE"/>
</dbReference>
<dbReference type="EC" id="1.14.13.-" evidence="8"/>
<keyword evidence="2" id="KW-0001">2Fe-2S</keyword>
<dbReference type="Pfam" id="PF00355">
    <property type="entry name" value="Rieske"/>
    <property type="match status" value="1"/>
</dbReference>
<evidence type="ECO:0000256" key="5">
    <source>
        <dbReference type="ARBA" id="ARBA00023004"/>
    </source>
</evidence>
<reference evidence="8 9" key="1">
    <citation type="submission" date="2024-09" db="EMBL/GenBank/DDBJ databases">
        <authorList>
            <person name="Sun Q."/>
            <person name="Mori K."/>
        </authorList>
    </citation>
    <scope>NUCLEOTIDE SEQUENCE [LARGE SCALE GENOMIC DNA]</scope>
    <source>
        <strain evidence="8 9">TBRC 4938</strain>
    </source>
</reference>
<dbReference type="Gene3D" id="3.90.380.10">
    <property type="entry name" value="Naphthalene 1,2-dioxygenase Alpha Subunit, Chain A, domain 1"/>
    <property type="match status" value="1"/>
</dbReference>
<keyword evidence="4 8" id="KW-0560">Oxidoreductase</keyword>
<dbReference type="Gene3D" id="2.102.10.10">
    <property type="entry name" value="Rieske [2Fe-2S] iron-sulphur domain"/>
    <property type="match status" value="1"/>
</dbReference>
<dbReference type="GO" id="GO:0051213">
    <property type="term" value="F:dioxygenase activity"/>
    <property type="evidence" value="ECO:0007669"/>
    <property type="project" value="UniProtKB-KW"/>
</dbReference>
<accession>A0ABV6AQS0</accession>
<feature type="domain" description="Rieske" evidence="7">
    <location>
        <begin position="52"/>
        <end position="130"/>
    </location>
</feature>
<organism evidence="8 9">
    <name type="scientific">Rhizobium puerariae</name>
    <dbReference type="NCBI Taxonomy" id="1585791"/>
    <lineage>
        <taxon>Bacteria</taxon>
        <taxon>Pseudomonadati</taxon>
        <taxon>Pseudomonadota</taxon>
        <taxon>Alphaproteobacteria</taxon>
        <taxon>Hyphomicrobiales</taxon>
        <taxon>Rhizobiaceae</taxon>
        <taxon>Rhizobium/Agrobacterium group</taxon>
        <taxon>Rhizobium</taxon>
    </lineage>
</organism>
<keyword evidence="5" id="KW-0408">Iron</keyword>
<proteinExistence type="inferred from homology"/>
<keyword evidence="3" id="KW-0479">Metal-binding</keyword>
<dbReference type="PANTHER" id="PTHR43756">
    <property type="entry name" value="CHOLINE MONOOXYGENASE, CHLOROPLASTIC"/>
    <property type="match status" value="1"/>
</dbReference>
<keyword evidence="8" id="KW-0223">Dioxygenase</keyword>
<keyword evidence="6" id="KW-0411">Iron-sulfur</keyword>
<evidence type="ECO:0000256" key="1">
    <source>
        <dbReference type="ARBA" id="ARBA00008751"/>
    </source>
</evidence>
<dbReference type="Proteomes" id="UP001589692">
    <property type="component" value="Unassembled WGS sequence"/>
</dbReference>
<evidence type="ECO:0000256" key="3">
    <source>
        <dbReference type="ARBA" id="ARBA00022723"/>
    </source>
</evidence>
<evidence type="ECO:0000313" key="8">
    <source>
        <dbReference type="EMBL" id="MFB9952966.1"/>
    </source>
</evidence>
<dbReference type="SUPFAM" id="SSF50022">
    <property type="entry name" value="ISP domain"/>
    <property type="match status" value="1"/>
</dbReference>
<dbReference type="PROSITE" id="PS51296">
    <property type="entry name" value="RIESKE"/>
    <property type="match status" value="1"/>
</dbReference>
<gene>
    <name evidence="8" type="ORF">ACFFP0_29340</name>
</gene>
<dbReference type="EMBL" id="JBHMAA010000043">
    <property type="protein sequence ID" value="MFB9952966.1"/>
    <property type="molecule type" value="Genomic_DNA"/>
</dbReference>
<comment type="caution">
    <text evidence="8">The sequence shown here is derived from an EMBL/GenBank/DDBJ whole genome shotgun (WGS) entry which is preliminary data.</text>
</comment>
<evidence type="ECO:0000256" key="2">
    <source>
        <dbReference type="ARBA" id="ARBA00022714"/>
    </source>
</evidence>
<name>A0ABV6AQS0_9HYPH</name>
<dbReference type="Pfam" id="PF00848">
    <property type="entry name" value="Ring_hydroxyl_A"/>
    <property type="match status" value="1"/>
</dbReference>
<dbReference type="InterPro" id="IPR001663">
    <property type="entry name" value="Rng_hydr_dOase-A"/>
</dbReference>
<keyword evidence="9" id="KW-1185">Reference proteome</keyword>
<dbReference type="InterPro" id="IPR017941">
    <property type="entry name" value="Rieske_2Fe-2S"/>
</dbReference>
<dbReference type="PANTHER" id="PTHR43756:SF1">
    <property type="entry name" value="3-PHENYLPROPIONATE_CINNAMIC ACID DIOXYGENASE SUBUNIT ALPHA"/>
    <property type="match status" value="1"/>
</dbReference>
<evidence type="ECO:0000313" key="9">
    <source>
        <dbReference type="Proteomes" id="UP001589692"/>
    </source>
</evidence>
<evidence type="ECO:0000259" key="7">
    <source>
        <dbReference type="PROSITE" id="PS51296"/>
    </source>
</evidence>
<dbReference type="InterPro" id="IPR015879">
    <property type="entry name" value="Ring_hydroxy_dOase_asu_C_dom"/>
</dbReference>
<comment type="similarity">
    <text evidence="1">Belongs to the bacterial ring-hydroxylating dioxygenase alpha subunit family.</text>
</comment>
<evidence type="ECO:0000256" key="4">
    <source>
        <dbReference type="ARBA" id="ARBA00023002"/>
    </source>
</evidence>
<dbReference type="InterPro" id="IPR036922">
    <property type="entry name" value="Rieske_2Fe-2S_sf"/>
</dbReference>